<evidence type="ECO:0000256" key="6">
    <source>
        <dbReference type="ARBA" id="ARBA00023145"/>
    </source>
</evidence>
<dbReference type="InterPro" id="IPR018114">
    <property type="entry name" value="TRYPSIN_HIS"/>
</dbReference>
<dbReference type="InterPro" id="IPR043504">
    <property type="entry name" value="Peptidase_S1_PA_chymotrypsin"/>
</dbReference>
<keyword evidence="7" id="KW-1015">Disulfide bond</keyword>
<evidence type="ECO:0000259" key="10">
    <source>
        <dbReference type="PROSITE" id="PS50240"/>
    </source>
</evidence>
<evidence type="ECO:0000256" key="7">
    <source>
        <dbReference type="ARBA" id="ARBA00023157"/>
    </source>
</evidence>
<name>A0A9N9TTI0_PHYSR</name>
<feature type="chain" id="PRO_5040245520" description="Peptidase S1 domain-containing protein" evidence="9">
    <location>
        <begin position="20"/>
        <end position="267"/>
    </location>
</feature>
<dbReference type="InterPro" id="IPR033116">
    <property type="entry name" value="TRYPSIN_SER"/>
</dbReference>
<keyword evidence="6" id="KW-0865">Zymogen</keyword>
<dbReference type="InterPro" id="IPR009003">
    <property type="entry name" value="Peptidase_S1_PA"/>
</dbReference>
<evidence type="ECO:0000313" key="12">
    <source>
        <dbReference type="Proteomes" id="UP001153712"/>
    </source>
</evidence>
<evidence type="ECO:0000256" key="2">
    <source>
        <dbReference type="ARBA" id="ARBA00022670"/>
    </source>
</evidence>
<evidence type="ECO:0000256" key="4">
    <source>
        <dbReference type="ARBA" id="ARBA00022801"/>
    </source>
</evidence>
<evidence type="ECO:0000256" key="1">
    <source>
        <dbReference type="ARBA" id="ARBA00007664"/>
    </source>
</evidence>
<evidence type="ECO:0000256" key="8">
    <source>
        <dbReference type="RuleBase" id="RU363034"/>
    </source>
</evidence>
<proteinExistence type="inferred from homology"/>
<dbReference type="GO" id="GO:0004252">
    <property type="term" value="F:serine-type endopeptidase activity"/>
    <property type="evidence" value="ECO:0007669"/>
    <property type="project" value="InterPro"/>
</dbReference>
<evidence type="ECO:0000313" key="11">
    <source>
        <dbReference type="EMBL" id="CAG9860203.1"/>
    </source>
</evidence>
<keyword evidence="2 8" id="KW-0645">Protease</keyword>
<dbReference type="AlphaFoldDB" id="A0A9N9TTI0"/>
<dbReference type="SMART" id="SM00020">
    <property type="entry name" value="Tryp_SPc"/>
    <property type="match status" value="1"/>
</dbReference>
<dbReference type="CDD" id="cd00190">
    <property type="entry name" value="Tryp_SPc"/>
    <property type="match status" value="1"/>
</dbReference>
<keyword evidence="3 9" id="KW-0732">Signal</keyword>
<evidence type="ECO:0000256" key="5">
    <source>
        <dbReference type="ARBA" id="ARBA00022825"/>
    </source>
</evidence>
<reference evidence="11" key="1">
    <citation type="submission" date="2022-01" db="EMBL/GenBank/DDBJ databases">
        <authorList>
            <person name="King R."/>
        </authorList>
    </citation>
    <scope>NUCLEOTIDE SEQUENCE</scope>
</reference>
<dbReference type="Proteomes" id="UP001153712">
    <property type="component" value="Chromosome 3"/>
</dbReference>
<comment type="similarity">
    <text evidence="1">Belongs to the peptidase S1 family.</text>
</comment>
<dbReference type="Pfam" id="PF00089">
    <property type="entry name" value="Trypsin"/>
    <property type="match status" value="1"/>
</dbReference>
<sequence length="267" mass="28805">MAIRIYFICFLTALIGVHSAPNVSMRDVSNGNRLKIVGGDNATITDYPYQVSVLFVQRGDLLHGCGGSIINEFYILTAAHCTYGETEESTAVRVGSSIRNQGGTVYEVRKIHIHPRYNPETFDYDISVLELTSPLSYEPGVAAITLATEGTEITDGIEAVATGWGYMKDPKQHGILADQLQVVTLPVISTETCQNQYYQGAVSDRMFCAGYDEGGKDTCMGDSGGPLVVAGIQIGVVSWGGICAAPKQPGAYTKLPVFEEYINSIIN</sequence>
<dbReference type="PROSITE" id="PS00134">
    <property type="entry name" value="TRYPSIN_HIS"/>
    <property type="match status" value="1"/>
</dbReference>
<feature type="domain" description="Peptidase S1" evidence="10">
    <location>
        <begin position="36"/>
        <end position="267"/>
    </location>
</feature>
<dbReference type="PANTHER" id="PTHR24276">
    <property type="entry name" value="POLYSERASE-RELATED"/>
    <property type="match status" value="1"/>
</dbReference>
<dbReference type="GO" id="GO:0006508">
    <property type="term" value="P:proteolysis"/>
    <property type="evidence" value="ECO:0007669"/>
    <property type="project" value="UniProtKB-KW"/>
</dbReference>
<dbReference type="InterPro" id="IPR001254">
    <property type="entry name" value="Trypsin_dom"/>
</dbReference>
<gene>
    <name evidence="11" type="ORF">PHYEVI_LOCUS6559</name>
</gene>
<keyword evidence="5 8" id="KW-0720">Serine protease</keyword>
<dbReference type="PANTHER" id="PTHR24276:SF91">
    <property type="entry name" value="AT26814P-RELATED"/>
    <property type="match status" value="1"/>
</dbReference>
<dbReference type="PROSITE" id="PS00135">
    <property type="entry name" value="TRYPSIN_SER"/>
    <property type="match status" value="1"/>
</dbReference>
<protein>
    <recommendedName>
        <fullName evidence="10">Peptidase S1 domain-containing protein</fullName>
    </recommendedName>
</protein>
<feature type="signal peptide" evidence="9">
    <location>
        <begin position="1"/>
        <end position="19"/>
    </location>
</feature>
<dbReference type="SUPFAM" id="SSF50494">
    <property type="entry name" value="Trypsin-like serine proteases"/>
    <property type="match status" value="1"/>
</dbReference>
<keyword evidence="4 8" id="KW-0378">Hydrolase</keyword>
<organism evidence="11 12">
    <name type="scientific">Phyllotreta striolata</name>
    <name type="common">Striped flea beetle</name>
    <name type="synonym">Crioceris striolata</name>
    <dbReference type="NCBI Taxonomy" id="444603"/>
    <lineage>
        <taxon>Eukaryota</taxon>
        <taxon>Metazoa</taxon>
        <taxon>Ecdysozoa</taxon>
        <taxon>Arthropoda</taxon>
        <taxon>Hexapoda</taxon>
        <taxon>Insecta</taxon>
        <taxon>Pterygota</taxon>
        <taxon>Neoptera</taxon>
        <taxon>Endopterygota</taxon>
        <taxon>Coleoptera</taxon>
        <taxon>Polyphaga</taxon>
        <taxon>Cucujiformia</taxon>
        <taxon>Chrysomeloidea</taxon>
        <taxon>Chrysomelidae</taxon>
        <taxon>Galerucinae</taxon>
        <taxon>Alticini</taxon>
        <taxon>Phyllotreta</taxon>
    </lineage>
</organism>
<dbReference type="EMBL" id="OU900096">
    <property type="protein sequence ID" value="CAG9860203.1"/>
    <property type="molecule type" value="Genomic_DNA"/>
</dbReference>
<keyword evidence="12" id="KW-1185">Reference proteome</keyword>
<evidence type="ECO:0000256" key="3">
    <source>
        <dbReference type="ARBA" id="ARBA00022729"/>
    </source>
</evidence>
<dbReference type="Gene3D" id="2.40.10.10">
    <property type="entry name" value="Trypsin-like serine proteases"/>
    <property type="match status" value="1"/>
</dbReference>
<dbReference type="InterPro" id="IPR001314">
    <property type="entry name" value="Peptidase_S1A"/>
</dbReference>
<accession>A0A9N9TTI0</accession>
<dbReference type="InterPro" id="IPR050430">
    <property type="entry name" value="Peptidase_S1"/>
</dbReference>
<dbReference type="OrthoDB" id="10051896at2759"/>
<evidence type="ECO:0000256" key="9">
    <source>
        <dbReference type="SAM" id="SignalP"/>
    </source>
</evidence>
<dbReference type="FunFam" id="2.40.10.10:FF:000077">
    <property type="entry name" value="Predicted protein"/>
    <property type="match status" value="1"/>
</dbReference>
<dbReference type="PRINTS" id="PR00722">
    <property type="entry name" value="CHYMOTRYPSIN"/>
</dbReference>
<dbReference type="PROSITE" id="PS50240">
    <property type="entry name" value="TRYPSIN_DOM"/>
    <property type="match status" value="1"/>
</dbReference>